<keyword evidence="14 23" id="KW-1133">Transmembrane helix</keyword>
<evidence type="ECO:0000256" key="13">
    <source>
        <dbReference type="ARBA" id="ARBA00022967"/>
    </source>
</evidence>
<dbReference type="CDD" id="cd18578">
    <property type="entry name" value="ABC_6TM_Pgp_ABCB1_D2_like"/>
    <property type="match status" value="1"/>
</dbReference>
<keyword evidence="16" id="KW-0325">Glycoprotein</keyword>
<feature type="transmembrane region" description="Helical" evidence="23">
    <location>
        <begin position="923"/>
        <end position="944"/>
    </location>
</feature>
<evidence type="ECO:0000256" key="7">
    <source>
        <dbReference type="ARBA" id="ARBA00022692"/>
    </source>
</evidence>
<dbReference type="GO" id="GO:0004722">
    <property type="term" value="F:protein serine/threonine phosphatase activity"/>
    <property type="evidence" value="ECO:0007669"/>
    <property type="project" value="UniProtKB-EC"/>
</dbReference>
<sequence>MEKKSSWKNKFYDDAQPIRHASFVEILRYAQRRDYILFGFGITLSMANGAISPLSSVFFRGMIDALMVGQANLENGTFNIETYTHSVLTYVYFYALLGVLIFLIGLSSMTCLLTLSERQAYEIRKRYFAALLKQEMAWYDKKEAGALTNKLSVGIERIKDGIGDKFGILLQAFTHLISGIIVAFYYSWRMTLLILLAAPIIILLLFGSIKALAVMTRQEMLAYDEASAVANEVISNIRTVTSFNAQYAEVVRYGDRLKYARKMGIKGIFITGIFTGFYIFVLFGSMGFIFRYGTNLVIEGEITPGTVFGVFWAIMLGAMRLGQAIPQLGVFTAAKLAAGEEPKINCMSPHGLTPLNVEGRIEFHNIHFSYPARPNVKILNNISFTMNPGSTVALVGHSGCGKSTIIGLLLRFYEQQAGRITLDGILISDLNIEWLRNKIGLVSQEPVLFTATVEENLKLGNEALTENEMIEACKIANAHDFIMKLPKGYKTLVGVGGVQLSGGQKQRIAIARVLARDPKILLLDEATSALDSESEAAVQLALDRVRAGRTTITIAHRLSTIRNADKIIVFKNGEIMESGLHDELMALDGIYRQSVEEQEIGKGVEFVDSDNEQQLKNSEGDGKKDSKLNCRSEYSRKSIVSEKSHGNKTDYEDKKEELPIIIVALVFTIVRGLSWPVFSIVYGRTFLALSSLDIDKMIENTALNTILYLILGIVGGFSTFSSGALFGTAGEQISMRLRIAVFTNILRQDLSFFDNNDHSVGKLTTRLAVDAQNVKSAIDQRLAEVLQGIISLCAGIIVAFLFDWKMASIGFTICTILIILQSAVSQYLKIHGQKDIKITEKAASLASESIENIRTVQYLTKQKKMYQSYCFSLQEPHKRAIIRGFWQALSYAMSVSFMQFNFAISYFSGLWLVQNSWSKPYNIFQVIEALNVASFTVLAAASFLPEYIRARISANLTFHIKNYVPLIDNLSENGIQQPLKGNIQLKDVCFAYPMLCQHTVLRKFSMSAMFGQKIALVGSSGCGKSTVIKLLERFYDVTEGVLLVDNRDIKSYNVRYLRSHIAVVDQEPTLFNISIRDNIAYGLDDASQNQIEAAAKLANIHNFIVALPQGYDTIVGSKGSQLSGGQKQRIAIARAVIRNPKILLLDEATSALDSGDEKIVQEALEAARHGRTCIVIAHRLKTVQNSDLIIVLKDGEMVECGVMKRRRESGSMVVGRNALVRAMKTLLAAFCFYALGLFNCITYTLRRQYCNLTLSNAVIIVATIRKHQVIRYEYVPLSPLSAHRLSVVKRKILVLDLDETLIHSHHDGIIRPMVKPGTPPDFVLRVNIDRHPVRFFVHCRPHVDYFLSMVSQWFDLVIFTASMEIYGSSVADKLDNGKGILQRRYFRQHCTMDYGGYTKDLSAVHADLSSIFILDNSPSAYRKFPQNAIPIRSWFSDPTDTCLLALLPFLDALRFASDVRSILSRNQQLQQVW</sequence>
<evidence type="ECO:0000259" key="24">
    <source>
        <dbReference type="PROSITE" id="PS50893"/>
    </source>
</evidence>
<dbReference type="InterPro" id="IPR003439">
    <property type="entry name" value="ABC_transporter-like_ATP-bd"/>
</dbReference>
<dbReference type="GO" id="GO:0090374">
    <property type="term" value="P:oligopeptide export from mitochondrion"/>
    <property type="evidence" value="ECO:0007669"/>
    <property type="project" value="TreeGrafter"/>
</dbReference>
<gene>
    <name evidence="27" type="ORF">NAV_LOCUS36</name>
</gene>
<dbReference type="FunFam" id="3.40.50.300:FF:000916">
    <property type="entry name" value="ABC transporter B family member 9"/>
    <property type="match status" value="1"/>
</dbReference>
<dbReference type="EC" id="7.6.2.2" evidence="4"/>
<evidence type="ECO:0000256" key="9">
    <source>
        <dbReference type="ARBA" id="ARBA00022741"/>
    </source>
</evidence>
<dbReference type="Gene3D" id="1.20.1560.10">
    <property type="entry name" value="ABC transporter type 1, transmembrane domain"/>
    <property type="match status" value="1"/>
</dbReference>
<evidence type="ECO:0000256" key="17">
    <source>
        <dbReference type="ARBA" id="ARBA00034018"/>
    </source>
</evidence>
<keyword evidence="10" id="KW-0378">Hydrolase</keyword>
<evidence type="ECO:0000256" key="2">
    <source>
        <dbReference type="ARBA" id="ARBA00004167"/>
    </source>
</evidence>
<evidence type="ECO:0000256" key="5">
    <source>
        <dbReference type="ARBA" id="ARBA00013081"/>
    </source>
</evidence>
<evidence type="ECO:0000256" key="11">
    <source>
        <dbReference type="ARBA" id="ARBA00022840"/>
    </source>
</evidence>
<dbReference type="InterPro" id="IPR036640">
    <property type="entry name" value="ABC1_TM_sf"/>
</dbReference>
<dbReference type="CDD" id="cd03249">
    <property type="entry name" value="ABC_MTABC3_MDL1_MDL2"/>
    <property type="match status" value="2"/>
</dbReference>
<dbReference type="GO" id="GO:0016887">
    <property type="term" value="F:ATP hydrolysis activity"/>
    <property type="evidence" value="ECO:0007669"/>
    <property type="project" value="InterPro"/>
</dbReference>
<evidence type="ECO:0000256" key="10">
    <source>
        <dbReference type="ARBA" id="ARBA00022801"/>
    </source>
</evidence>
<evidence type="ECO:0000256" key="4">
    <source>
        <dbReference type="ARBA" id="ARBA00012191"/>
    </source>
</evidence>
<dbReference type="SUPFAM" id="SSF52540">
    <property type="entry name" value="P-loop containing nucleoside triphosphate hydrolases"/>
    <property type="match status" value="2"/>
</dbReference>
<keyword evidence="11" id="KW-0067">ATP-binding</keyword>
<dbReference type="GO" id="GO:0005743">
    <property type="term" value="C:mitochondrial inner membrane"/>
    <property type="evidence" value="ECO:0007669"/>
    <property type="project" value="TreeGrafter"/>
</dbReference>
<dbReference type="Gene3D" id="3.40.50.1000">
    <property type="entry name" value="HAD superfamily/HAD-like"/>
    <property type="match status" value="1"/>
</dbReference>
<evidence type="ECO:0000256" key="12">
    <source>
        <dbReference type="ARBA" id="ARBA00022912"/>
    </source>
</evidence>
<dbReference type="SUPFAM" id="SSF56784">
    <property type="entry name" value="HAD-like"/>
    <property type="match status" value="1"/>
</dbReference>
<dbReference type="GO" id="GO:0008559">
    <property type="term" value="F:ABC-type xenobiotic transporter activity"/>
    <property type="evidence" value="ECO:0007669"/>
    <property type="project" value="UniProtKB-EC"/>
</dbReference>
<dbReference type="SUPFAM" id="SSF90123">
    <property type="entry name" value="ABC transporter transmembrane region"/>
    <property type="match status" value="2"/>
</dbReference>
<dbReference type="GO" id="GO:0015421">
    <property type="term" value="F:ABC-type oligopeptide transporter activity"/>
    <property type="evidence" value="ECO:0007669"/>
    <property type="project" value="TreeGrafter"/>
</dbReference>
<evidence type="ECO:0000256" key="14">
    <source>
        <dbReference type="ARBA" id="ARBA00022989"/>
    </source>
</evidence>
<dbReference type="PANTHER" id="PTHR43394:SF27">
    <property type="entry name" value="ATP-DEPENDENT TRANSLOCASE ABCB1-LIKE"/>
    <property type="match status" value="1"/>
</dbReference>
<evidence type="ECO:0000256" key="8">
    <source>
        <dbReference type="ARBA" id="ARBA00022737"/>
    </source>
</evidence>
<feature type="transmembrane region" description="Helical" evidence="23">
    <location>
        <begin position="192"/>
        <end position="213"/>
    </location>
</feature>
<comment type="subcellular location">
    <subcellularLocation>
        <location evidence="1">Membrane</location>
        <topology evidence="1">Multi-pass membrane protein</topology>
    </subcellularLocation>
    <subcellularLocation>
        <location evidence="2">Membrane</location>
        <topology evidence="2">Single-pass membrane protein</topology>
    </subcellularLocation>
</comment>
<evidence type="ECO:0000313" key="27">
    <source>
        <dbReference type="EMBL" id="VBB25206.1"/>
    </source>
</evidence>
<evidence type="ECO:0000256" key="21">
    <source>
        <dbReference type="ARBA" id="ARBA00070329"/>
    </source>
</evidence>
<dbReference type="SMART" id="SM00577">
    <property type="entry name" value="CPDc"/>
    <property type="match status" value="1"/>
</dbReference>
<keyword evidence="13" id="KW-1278">Translocase</keyword>
<evidence type="ECO:0000256" key="23">
    <source>
        <dbReference type="SAM" id="Phobius"/>
    </source>
</evidence>
<dbReference type="InterPro" id="IPR003593">
    <property type="entry name" value="AAA+_ATPase"/>
</dbReference>
<feature type="transmembrane region" description="Helical" evidence="23">
    <location>
        <begin position="166"/>
        <end position="186"/>
    </location>
</feature>
<feature type="transmembrane region" description="Helical" evidence="23">
    <location>
        <begin position="658"/>
        <end position="682"/>
    </location>
</feature>
<feature type="transmembrane region" description="Helical" evidence="23">
    <location>
        <begin position="782"/>
        <end position="802"/>
    </location>
</feature>
<dbReference type="InterPro" id="IPR011948">
    <property type="entry name" value="Dullard_phosphatase"/>
</dbReference>
<dbReference type="NCBIfam" id="TIGR02251">
    <property type="entry name" value="HIF-SF_euk"/>
    <property type="match status" value="1"/>
</dbReference>
<dbReference type="OrthoDB" id="6500128at2759"/>
<evidence type="ECO:0000256" key="3">
    <source>
        <dbReference type="ARBA" id="ARBA00007577"/>
    </source>
</evidence>
<evidence type="ECO:0000256" key="15">
    <source>
        <dbReference type="ARBA" id="ARBA00023136"/>
    </source>
</evidence>
<feature type="transmembrane region" description="Helical" evidence="23">
    <location>
        <begin position="91"/>
        <end position="115"/>
    </location>
</feature>
<evidence type="ECO:0000256" key="22">
    <source>
        <dbReference type="ARBA" id="ARBA00079893"/>
    </source>
</evidence>
<evidence type="ECO:0000259" key="25">
    <source>
        <dbReference type="PROSITE" id="PS50929"/>
    </source>
</evidence>
<accession>A0A498S969</accession>
<feature type="domain" description="ABC transmembrane type-1" evidence="25">
    <location>
        <begin position="662"/>
        <end position="949"/>
    </location>
</feature>
<dbReference type="InterPro" id="IPR027417">
    <property type="entry name" value="P-loop_NTPase"/>
</dbReference>
<dbReference type="PROSITE" id="PS50969">
    <property type="entry name" value="FCP1"/>
    <property type="match status" value="1"/>
</dbReference>
<name>A0A498S969_ACAVI</name>
<comment type="catalytic activity">
    <reaction evidence="18">
        <text>O-phospho-L-seryl-[protein] + H2O = L-seryl-[protein] + phosphate</text>
        <dbReference type="Rhea" id="RHEA:20629"/>
        <dbReference type="Rhea" id="RHEA-COMP:9863"/>
        <dbReference type="Rhea" id="RHEA-COMP:11604"/>
        <dbReference type="ChEBI" id="CHEBI:15377"/>
        <dbReference type="ChEBI" id="CHEBI:29999"/>
        <dbReference type="ChEBI" id="CHEBI:43474"/>
        <dbReference type="ChEBI" id="CHEBI:83421"/>
        <dbReference type="EC" id="3.1.3.16"/>
    </reaction>
</comment>
<comment type="catalytic activity">
    <reaction evidence="17">
        <text>ATP + H2O + xenobioticSide 1 = ADP + phosphate + xenobioticSide 2.</text>
        <dbReference type="EC" id="7.6.2.2"/>
    </reaction>
</comment>
<protein>
    <recommendedName>
        <fullName evidence="21">CTD nuclear envelope phosphatase 1 homolog</fullName>
        <ecNumber evidence="5">3.1.3.16</ecNumber>
        <ecNumber evidence="4">7.6.2.2</ecNumber>
    </recommendedName>
    <alternativeName>
        <fullName evidence="22">Serine/threonine-protein phosphatase dullard homolog</fullName>
    </alternativeName>
</protein>
<feature type="domain" description="ABC transporter" evidence="24">
    <location>
        <begin position="361"/>
        <end position="597"/>
    </location>
</feature>
<keyword evidence="28" id="KW-1185">Reference proteome</keyword>
<dbReference type="InterPro" id="IPR004274">
    <property type="entry name" value="FCP1_dom"/>
</dbReference>
<dbReference type="GO" id="GO:0005524">
    <property type="term" value="F:ATP binding"/>
    <property type="evidence" value="ECO:0007669"/>
    <property type="project" value="UniProtKB-KW"/>
</dbReference>
<keyword evidence="9" id="KW-0547">Nucleotide-binding</keyword>
<evidence type="ECO:0000256" key="16">
    <source>
        <dbReference type="ARBA" id="ARBA00023180"/>
    </source>
</evidence>
<keyword evidence="12" id="KW-0904">Protein phosphatase</keyword>
<organism evidence="27 28">
    <name type="scientific">Acanthocheilonema viteae</name>
    <name type="common">Filarial nematode worm</name>
    <name type="synonym">Dipetalonema viteae</name>
    <dbReference type="NCBI Taxonomy" id="6277"/>
    <lineage>
        <taxon>Eukaryota</taxon>
        <taxon>Metazoa</taxon>
        <taxon>Ecdysozoa</taxon>
        <taxon>Nematoda</taxon>
        <taxon>Chromadorea</taxon>
        <taxon>Rhabditida</taxon>
        <taxon>Spirurina</taxon>
        <taxon>Spiruromorpha</taxon>
        <taxon>Filarioidea</taxon>
        <taxon>Onchocercidae</taxon>
        <taxon>Acanthocheilonema</taxon>
    </lineage>
</organism>
<dbReference type="GO" id="GO:0071763">
    <property type="term" value="P:nuclear membrane organization"/>
    <property type="evidence" value="ECO:0007669"/>
    <property type="project" value="UniProtKB-ARBA"/>
</dbReference>
<evidence type="ECO:0000313" key="28">
    <source>
        <dbReference type="Proteomes" id="UP000276991"/>
    </source>
</evidence>
<dbReference type="Pfam" id="PF00664">
    <property type="entry name" value="ABC_membrane"/>
    <property type="match status" value="2"/>
</dbReference>
<feature type="domain" description="ABC transporter" evidence="24">
    <location>
        <begin position="983"/>
        <end position="1219"/>
    </location>
</feature>
<keyword evidence="7 23" id="KW-0812">Transmembrane</keyword>
<feature type="domain" description="FCP1 homology" evidence="26">
    <location>
        <begin position="1286"/>
        <end position="1453"/>
    </location>
</feature>
<dbReference type="InterPro" id="IPR023214">
    <property type="entry name" value="HAD_sf"/>
</dbReference>
<feature type="transmembrane region" description="Helical" evidence="23">
    <location>
        <begin position="1226"/>
        <end position="1245"/>
    </location>
</feature>
<dbReference type="GO" id="GO:0044091">
    <property type="term" value="P:membrane biogenesis"/>
    <property type="evidence" value="ECO:0007669"/>
    <property type="project" value="UniProtKB-ARBA"/>
</dbReference>
<comment type="similarity">
    <text evidence="3">Belongs to the ABC transporter superfamily. ABCB family. Multidrug resistance exporter (TC 3.A.1.201) subfamily.</text>
</comment>
<dbReference type="InterPro" id="IPR036412">
    <property type="entry name" value="HAD-like_sf"/>
</dbReference>
<dbReference type="STRING" id="6277.A0A498S969"/>
<proteinExistence type="inferred from homology"/>
<evidence type="ECO:0000256" key="18">
    <source>
        <dbReference type="ARBA" id="ARBA00047761"/>
    </source>
</evidence>
<evidence type="ECO:0000256" key="19">
    <source>
        <dbReference type="ARBA" id="ARBA00048336"/>
    </source>
</evidence>
<dbReference type="InterPro" id="IPR017871">
    <property type="entry name" value="ABC_transporter-like_CS"/>
</dbReference>
<dbReference type="EMBL" id="UPTC01000002">
    <property type="protein sequence ID" value="VBB25206.1"/>
    <property type="molecule type" value="Genomic_DNA"/>
</dbReference>
<feature type="domain" description="ABC transmembrane type-1" evidence="25">
    <location>
        <begin position="40"/>
        <end position="333"/>
    </location>
</feature>
<feature type="transmembrane region" description="Helical" evidence="23">
    <location>
        <begin position="35"/>
        <end position="59"/>
    </location>
</feature>
<evidence type="ECO:0000256" key="1">
    <source>
        <dbReference type="ARBA" id="ARBA00004141"/>
    </source>
</evidence>
<dbReference type="CDD" id="cd18577">
    <property type="entry name" value="ABC_6TM_Pgp_ABCB1_D1_like"/>
    <property type="match status" value="1"/>
</dbReference>
<dbReference type="InterPro" id="IPR011527">
    <property type="entry name" value="ABC1_TM_dom"/>
</dbReference>
<dbReference type="CDD" id="cd07521">
    <property type="entry name" value="HAD_FCP1-like"/>
    <property type="match status" value="1"/>
</dbReference>
<dbReference type="Gene3D" id="3.40.50.300">
    <property type="entry name" value="P-loop containing nucleotide triphosphate hydrolases"/>
    <property type="match status" value="2"/>
</dbReference>
<keyword evidence="6" id="KW-0813">Transport</keyword>
<evidence type="ECO:0000259" key="26">
    <source>
        <dbReference type="PROSITE" id="PS50969"/>
    </source>
</evidence>
<evidence type="ECO:0000256" key="20">
    <source>
        <dbReference type="ARBA" id="ARBA00061694"/>
    </source>
</evidence>
<dbReference type="EC" id="3.1.3.16" evidence="5"/>
<dbReference type="Pfam" id="PF00005">
    <property type="entry name" value="ABC_tran"/>
    <property type="match status" value="2"/>
</dbReference>
<dbReference type="Pfam" id="PF03031">
    <property type="entry name" value="NIF"/>
    <property type="match status" value="1"/>
</dbReference>
<dbReference type="PROSITE" id="PS50929">
    <property type="entry name" value="ABC_TM1F"/>
    <property type="match status" value="2"/>
</dbReference>
<feature type="transmembrane region" description="Helical" evidence="23">
    <location>
        <begin position="706"/>
        <end position="729"/>
    </location>
</feature>
<comment type="similarity">
    <text evidence="20">Belongs to the Dullard family.</text>
</comment>
<dbReference type="FunFam" id="3.40.50.1000:FF:000044">
    <property type="entry name" value="CTD nuclear envelope phosphatase 1"/>
    <property type="match status" value="1"/>
</dbReference>
<dbReference type="Proteomes" id="UP000276991">
    <property type="component" value="Unassembled WGS sequence"/>
</dbReference>
<keyword evidence="15 23" id="KW-0472">Membrane</keyword>
<feature type="transmembrane region" description="Helical" evidence="23">
    <location>
        <begin position="808"/>
        <end position="828"/>
    </location>
</feature>
<evidence type="ECO:0000256" key="6">
    <source>
        <dbReference type="ARBA" id="ARBA00022448"/>
    </source>
</evidence>
<comment type="catalytic activity">
    <reaction evidence="19">
        <text>O-phospho-L-threonyl-[protein] + H2O = L-threonyl-[protein] + phosphate</text>
        <dbReference type="Rhea" id="RHEA:47004"/>
        <dbReference type="Rhea" id="RHEA-COMP:11060"/>
        <dbReference type="Rhea" id="RHEA-COMP:11605"/>
        <dbReference type="ChEBI" id="CHEBI:15377"/>
        <dbReference type="ChEBI" id="CHEBI:30013"/>
        <dbReference type="ChEBI" id="CHEBI:43474"/>
        <dbReference type="ChEBI" id="CHEBI:61977"/>
        <dbReference type="EC" id="3.1.3.16"/>
    </reaction>
</comment>
<dbReference type="SMART" id="SM00382">
    <property type="entry name" value="AAA"/>
    <property type="match status" value="2"/>
</dbReference>
<keyword evidence="8" id="KW-0677">Repeat</keyword>
<dbReference type="InterPro" id="IPR039421">
    <property type="entry name" value="Type_1_exporter"/>
</dbReference>
<feature type="transmembrane region" description="Helical" evidence="23">
    <location>
        <begin position="268"/>
        <end position="290"/>
    </location>
</feature>
<dbReference type="PROSITE" id="PS50893">
    <property type="entry name" value="ABC_TRANSPORTER_2"/>
    <property type="match status" value="2"/>
</dbReference>
<dbReference type="PANTHER" id="PTHR43394">
    <property type="entry name" value="ATP-DEPENDENT PERMEASE MDL1, MITOCHONDRIAL"/>
    <property type="match status" value="1"/>
</dbReference>
<dbReference type="FunFam" id="3.40.50.300:FF:000479">
    <property type="entry name" value="Multidrug resistance protein 1A"/>
    <property type="match status" value="1"/>
</dbReference>
<feature type="transmembrane region" description="Helical" evidence="23">
    <location>
        <begin position="888"/>
        <end position="911"/>
    </location>
</feature>
<reference evidence="27 28" key="1">
    <citation type="submission" date="2018-08" db="EMBL/GenBank/DDBJ databases">
        <authorList>
            <person name="Laetsch R D."/>
            <person name="Stevens L."/>
            <person name="Kumar S."/>
            <person name="Blaxter L. M."/>
        </authorList>
    </citation>
    <scope>NUCLEOTIDE SEQUENCE [LARGE SCALE GENOMIC DNA]</scope>
</reference>
<feature type="transmembrane region" description="Helical" evidence="23">
    <location>
        <begin position="302"/>
        <end position="319"/>
    </location>
</feature>
<dbReference type="PROSITE" id="PS00211">
    <property type="entry name" value="ABC_TRANSPORTER_1"/>
    <property type="match status" value="2"/>
</dbReference>